<dbReference type="InterPro" id="IPR005801">
    <property type="entry name" value="ADC_synthase"/>
</dbReference>
<evidence type="ECO:0000313" key="19">
    <source>
        <dbReference type="Proteomes" id="UP000699042"/>
    </source>
</evidence>
<evidence type="ECO:0000259" key="11">
    <source>
        <dbReference type="Pfam" id="PF00425"/>
    </source>
</evidence>
<evidence type="ECO:0000259" key="17">
    <source>
        <dbReference type="Pfam" id="PF26283"/>
    </source>
</evidence>
<evidence type="ECO:0000256" key="9">
    <source>
        <dbReference type="SAM" id="MobiDB-lite"/>
    </source>
</evidence>
<organism evidence="18 19">
    <name type="scientific">Colletotrichum scovillei</name>
    <dbReference type="NCBI Taxonomy" id="1209932"/>
    <lineage>
        <taxon>Eukaryota</taxon>
        <taxon>Fungi</taxon>
        <taxon>Dikarya</taxon>
        <taxon>Ascomycota</taxon>
        <taxon>Pezizomycotina</taxon>
        <taxon>Sordariomycetes</taxon>
        <taxon>Hypocreomycetidae</taxon>
        <taxon>Glomerellales</taxon>
        <taxon>Glomerellaceae</taxon>
        <taxon>Colletotrichum</taxon>
        <taxon>Colletotrichum acutatum species complex</taxon>
    </lineage>
</organism>
<dbReference type="InterPro" id="IPR010117">
    <property type="entry name" value="PabB_fungal"/>
</dbReference>
<evidence type="ECO:0000259" key="14">
    <source>
        <dbReference type="Pfam" id="PF26251"/>
    </source>
</evidence>
<dbReference type="InterPro" id="IPR058563">
    <property type="entry name" value="Trs120_TRAPPC9_N"/>
</dbReference>
<dbReference type="Pfam" id="PF00425">
    <property type="entry name" value="Chorismate_bind"/>
    <property type="match status" value="1"/>
</dbReference>
<keyword evidence="4" id="KW-0289">Folate biosynthesis</keyword>
<dbReference type="InterPro" id="IPR006805">
    <property type="entry name" value="Anth_synth_I_N"/>
</dbReference>
<dbReference type="InterPro" id="IPR058564">
    <property type="entry name" value="TPR_TRAPPC9_Trs120"/>
</dbReference>
<dbReference type="EMBL" id="JAESDN010000001">
    <property type="protein sequence ID" value="KAG7057763.1"/>
    <property type="molecule type" value="Genomic_DNA"/>
</dbReference>
<dbReference type="Proteomes" id="UP000699042">
    <property type="component" value="Unassembled WGS sequence"/>
</dbReference>
<dbReference type="InterPro" id="IPR015890">
    <property type="entry name" value="Chorismate_C"/>
</dbReference>
<keyword evidence="6" id="KW-0333">Golgi apparatus</keyword>
<keyword evidence="19" id="KW-1185">Reference proteome</keyword>
<keyword evidence="5" id="KW-0315">Glutamine amidotransferase</keyword>
<evidence type="ECO:0000259" key="15">
    <source>
        <dbReference type="Pfam" id="PF26254"/>
    </source>
</evidence>
<evidence type="ECO:0000313" key="18">
    <source>
        <dbReference type="EMBL" id="KAG7057763.1"/>
    </source>
</evidence>
<protein>
    <recommendedName>
        <fullName evidence="8">p-aminobenzoic acid synthase</fullName>
    </recommendedName>
    <alternativeName>
        <fullName evidence="7">Para-aminobenzoate synthase</fullName>
    </alternativeName>
</protein>
<evidence type="ECO:0000256" key="4">
    <source>
        <dbReference type="ARBA" id="ARBA00022909"/>
    </source>
</evidence>
<dbReference type="PANTHER" id="PTHR21512:SF5">
    <property type="entry name" value="TRAFFICKING PROTEIN PARTICLE COMPLEX SUBUNIT 9"/>
    <property type="match status" value="1"/>
</dbReference>
<feature type="domain" description="Trs120/TRAPPC9 fourth Ig-like" evidence="17">
    <location>
        <begin position="1224"/>
        <end position="1345"/>
    </location>
</feature>
<evidence type="ECO:0000256" key="8">
    <source>
        <dbReference type="ARBA" id="ARBA00031904"/>
    </source>
</evidence>
<comment type="pathway">
    <text evidence="3">Cofactor biosynthesis; tetrahydrofolate biosynthesis; 4-aminobenzoate from chorismate: step 1/2.</text>
</comment>
<gene>
    <name evidence="18" type="ORF">JMJ77_005145</name>
</gene>
<dbReference type="InterPro" id="IPR058567">
    <property type="entry name" value="Ig_TRAPPC9_Trs120_3rd"/>
</dbReference>
<feature type="compositionally biased region" description="Polar residues" evidence="9">
    <location>
        <begin position="217"/>
        <end position="259"/>
    </location>
</feature>
<feature type="domain" description="Glutamine amidotransferase" evidence="10">
    <location>
        <begin position="1358"/>
        <end position="1537"/>
    </location>
</feature>
<evidence type="ECO:0000256" key="6">
    <source>
        <dbReference type="ARBA" id="ARBA00023034"/>
    </source>
</evidence>
<name>A0A9P7RIE8_9PEZI</name>
<dbReference type="Pfam" id="PF26254">
    <property type="entry name" value="Ig_TRAPPC9-Trs120_1st"/>
    <property type="match status" value="1"/>
</dbReference>
<evidence type="ECO:0000256" key="7">
    <source>
        <dbReference type="ARBA" id="ARBA00031329"/>
    </source>
</evidence>
<accession>A0A9P7RIE8</accession>
<feature type="compositionally biased region" description="Basic and acidic residues" evidence="9">
    <location>
        <begin position="260"/>
        <end position="276"/>
    </location>
</feature>
<dbReference type="GO" id="GO:0046656">
    <property type="term" value="P:folic acid biosynthetic process"/>
    <property type="evidence" value="ECO:0007669"/>
    <property type="project" value="UniProtKB-KW"/>
</dbReference>
<feature type="region of interest" description="Disordered" evidence="9">
    <location>
        <begin position="1335"/>
        <end position="1354"/>
    </location>
</feature>
<dbReference type="Pfam" id="PF26283">
    <property type="entry name" value="Ig_TRAPPC9-Trs120_4th"/>
    <property type="match status" value="1"/>
</dbReference>
<dbReference type="PRINTS" id="PR00097">
    <property type="entry name" value="ANTSNTHASEII"/>
</dbReference>
<evidence type="ECO:0000259" key="16">
    <source>
        <dbReference type="Pfam" id="PF26282"/>
    </source>
</evidence>
<evidence type="ECO:0000259" key="12">
    <source>
        <dbReference type="Pfam" id="PF04715"/>
    </source>
</evidence>
<feature type="compositionally biased region" description="Basic and acidic residues" evidence="9">
    <location>
        <begin position="1335"/>
        <end position="1353"/>
    </location>
</feature>
<dbReference type="Pfam" id="PF26282">
    <property type="entry name" value="Ig_TRAPPC9-Trs120_3rd"/>
    <property type="match status" value="1"/>
</dbReference>
<dbReference type="GO" id="GO:0005802">
    <property type="term" value="C:trans-Golgi network"/>
    <property type="evidence" value="ECO:0007669"/>
    <property type="project" value="TreeGrafter"/>
</dbReference>
<evidence type="ECO:0000256" key="1">
    <source>
        <dbReference type="ARBA" id="ARBA00001000"/>
    </source>
</evidence>
<proteinExistence type="predicted"/>
<dbReference type="Pfam" id="PF04715">
    <property type="entry name" value="Anth_synt_I_N"/>
    <property type="match status" value="1"/>
</dbReference>
<feature type="compositionally biased region" description="Polar residues" evidence="9">
    <location>
        <begin position="156"/>
        <end position="167"/>
    </location>
</feature>
<dbReference type="SUPFAM" id="SSF52317">
    <property type="entry name" value="Class I glutamine amidotransferase-like"/>
    <property type="match status" value="1"/>
</dbReference>
<feature type="domain" description="Trs120/TRAPPC9 N-terminal" evidence="13">
    <location>
        <begin position="1"/>
        <end position="364"/>
    </location>
</feature>
<feature type="domain" description="Trs120/TRAPPC9 TPR region" evidence="14">
    <location>
        <begin position="396"/>
        <end position="706"/>
    </location>
</feature>
<dbReference type="Gene3D" id="3.60.120.10">
    <property type="entry name" value="Anthranilate synthase"/>
    <property type="match status" value="1"/>
</dbReference>
<feature type="domain" description="Anthranilate synthase component I N-terminal" evidence="12">
    <location>
        <begin position="1626"/>
        <end position="1771"/>
    </location>
</feature>
<dbReference type="InterPro" id="IPR006221">
    <property type="entry name" value="TrpG/PapA_dom"/>
</dbReference>
<dbReference type="InterPro" id="IPR029062">
    <property type="entry name" value="Class_I_gatase-like"/>
</dbReference>
<dbReference type="InterPro" id="IPR017926">
    <property type="entry name" value="GATASE"/>
</dbReference>
<reference evidence="18" key="1">
    <citation type="submission" date="2021-05" db="EMBL/GenBank/DDBJ databases">
        <title>Comparative genomics of three Colletotrichum scovillei strains and genetic complementation revealed genes involved fungal growth and virulence on chili pepper.</title>
        <authorList>
            <person name="Hsieh D.-K."/>
            <person name="Chuang S.-C."/>
            <person name="Chen C.-Y."/>
            <person name="Chao Y.-T."/>
            <person name="Lu M.-Y.J."/>
            <person name="Lee M.-H."/>
            <person name="Shih M.-C."/>
        </authorList>
    </citation>
    <scope>NUCLEOTIDE SEQUENCE</scope>
    <source>
        <strain evidence="18">Coll-153</strain>
    </source>
</reference>
<feature type="region of interest" description="Disordered" evidence="9">
    <location>
        <begin position="155"/>
        <end position="291"/>
    </location>
</feature>
<dbReference type="CDD" id="cd01743">
    <property type="entry name" value="GATase1_Anthranilate_Synthase"/>
    <property type="match status" value="1"/>
</dbReference>
<dbReference type="InterPro" id="IPR058568">
    <property type="entry name" value="Ig_TRAPPC9_Trs120_4th"/>
</dbReference>
<dbReference type="Pfam" id="PF00117">
    <property type="entry name" value="GATase"/>
    <property type="match status" value="1"/>
</dbReference>
<dbReference type="GO" id="GO:0046820">
    <property type="term" value="F:4-amino-4-deoxychorismate synthase activity"/>
    <property type="evidence" value="ECO:0007669"/>
    <property type="project" value="UniProtKB-EC"/>
</dbReference>
<feature type="domain" description="Trs120/TRAPPC9 third Ig-like" evidence="16">
    <location>
        <begin position="1055"/>
        <end position="1219"/>
    </location>
</feature>
<comment type="caution">
    <text evidence="18">The sequence shown here is derived from an EMBL/GenBank/DDBJ whole genome shotgun (WGS) entry which is preliminary data.</text>
</comment>
<dbReference type="PROSITE" id="PS51273">
    <property type="entry name" value="GATASE_TYPE_1"/>
    <property type="match status" value="1"/>
</dbReference>
<evidence type="ECO:0000256" key="2">
    <source>
        <dbReference type="ARBA" id="ARBA00004555"/>
    </source>
</evidence>
<dbReference type="PANTHER" id="PTHR21512">
    <property type="entry name" value="TRAFFICKING PROTEIN PARTICLE COMPLEX SUBUNIT 9"/>
    <property type="match status" value="1"/>
</dbReference>
<evidence type="ECO:0000256" key="3">
    <source>
        <dbReference type="ARBA" id="ARBA00005009"/>
    </source>
</evidence>
<dbReference type="NCBIfam" id="TIGR01823">
    <property type="entry name" value="PabB-fungal"/>
    <property type="match status" value="1"/>
</dbReference>
<dbReference type="SUPFAM" id="SSF56322">
    <property type="entry name" value="ADC synthase"/>
    <property type="match status" value="1"/>
</dbReference>
<dbReference type="InterPro" id="IPR013935">
    <property type="entry name" value="Trs120_TRAPPC9"/>
</dbReference>
<evidence type="ECO:0000259" key="13">
    <source>
        <dbReference type="Pfam" id="PF08626"/>
    </source>
</evidence>
<sequence>MFSPLAFPDGAVFYELITHVPPPSHLALSPFDFYREPLAVIAIADGEELNRVTFSKRHSGNAPTVAEQNIRTLDQELEDLRDRFGRALVHRVLIFDHALSKENPVPLPEGLIAIPPPDECKRTTMKTIMCDITSQLLAEMTRLAKSFEAWNFIDSPGQSQSNRQTNGAAWGADDSGSVNKRASQFVPGPQRSSSTSGIPDRHMNRMSMPVAPMKHNSAVSSSNSTPARPSTPVKSGLSNPPTTFDDLTSGMSSGSSTPDRNSRPGAGDHFRSESSDRVSVQGFGPGGLNDRFRAKGKSRVKILMGSLYLQAGRWTDALKELIDGATVAKSINDHIWHGKALELTTLCLLLLGWVKVDFQVPSICLPPQDKSTAATYAALEAATPTDAGQPKHIRNLQIILPDLLDRIAGLYSRISAEHLPPLPLAETTIRFSKILSALHLADGKLGERAYEIMIFGRLPSTPLTTSPRLTVVPSRQSIVTFLFRAFPASSSELLTIADRVSILAGIASVLGPLGHHRKKAMVTRELVSVLISGLVEARTRGAADMGIHPAAGLVALNAANGHSNSAVALELGEGDVEQGIEAFLALLCKSYGVVGFDMKKQPADDAISTEDSDAAVIDRIRGQAAARFFGFTSVKLNILRACINFSEALPDFNGVLKFSGDLLRTAGSGVAPGPRKEDASPVITRDEQTRLATNISKTSNLAKRLGLNQLAAEYWDEFFVRGIALEPLPITRIPVPHAKSTLPGAVTARTSQDVNPFIYNPFLKQPDKAADHLLVANEPATFRVTLQNPYDIEVDVESLRLDTSGAEFESNFESTIIGPYRTQILKVSGTPKGPGALKVTGAIIRVRGCRERRFPIFKQPWTPQADVKVKATGLQALETTLASGALVGQPLKVESVALNVIPKQPIVIVKSTTLPQASVMVLEGERQVFSVTLQNLSQTTPVDFMLFSFQDSTQGPLQAGINNRDATPAELYEYEYILMRRQGLRRLNKKEPEKRYIAPGGTATFDFEILGKPGLTNAAIQIDYAHLGVPPEEVTDKFHTRQVSLQLTVTVNASVELTRLDILPLSGPVPKPLLSLTNLESKVDPSTLADEYCLLSMDLRNAWPNNMEVEMDGEDGIVIEEHVLPGNTSRVIVPLRRIYLEDPHASIPALNPSRQRQFVVSTSKITPDMERSNREAFWMRENILETLTARWKTVSGPKRSGYIDLRTIRLSPRMLDALRIDDVGIEISVQDPGQTVGEKVKETILVDNFVQVKIGITNRSAKPVYPMLRLMPALCHRPLNVALDFTRKFAWNGTLQQALPLLAAKATTEVEIQAMALCRGEFEIGASVEEYQIWEEPKEKKEKEETQESRQRSDTQTMLNAIIVVCGPGPGSPENEKDVGLMRCIWTLQDEHMLPVLGICLGFQSLVLSSGGKVRRLQRGLHGMVRTIQHRKPEATCAEDIFDGVSEFKATLYHSLCADIGQDSISDSTWAECRWRPQKTALELLPLAWVDEERDSGRERILMAVKHQSKPFWGLQYHPESVCTQPAGHSVISNWLREAMAWNLKANRTVLTGERFLARNAVKPSLLCENRAAAQQGNAPILEWTEMPTPLATVGLDCEYRYKTISLPANVKVPDIVEILKSGRTEHIILDSSNSSNMATGAADVRGRFSVIALDVEESLRIEHHVGDDFATARVPSIQGLPVDLVETVPFGSQRNIWHLLSGFLEKRRIPASGGLQTPFRGGFMGYLTYEMGLKGIDVAVAAGRGHQRPDLCFAWVTKSIVVDHVKGLLHVQHLQKRKLNADFWIDSVVASLQTSHFWQSPGKTTVNGSDASTVATRPVIRVPAADEYEGKVSRCQDFIAAGESYELCLTDQTTITLPGRRTGEHQNGLANGHLSSEQVQNKSAHVAPWRLYKTLRARQPAPFGSFIRLGGATLISSSPERFLEYDADGFCSMRPMKGTVRKSNQVATLAQAEAILHVPKEEAENLMIVDLVRHDLHGVCGSGNVTVPHLMKVEEYATVFQMITIVNGQLPKPKTTTTTGADRQHTGLDVLAASLPPGSMTGAPKKRSCELLQEIEEHRERSLYSGVVGYMDVTGKGDWSVTIRTMFKWDDEAAPPEEGETEPREVWHIGAGGAVTILSTAEGEREEMFTKLAGPLGVFAEA</sequence>
<dbReference type="InterPro" id="IPR058565">
    <property type="entry name" value="Ig_TRAPPC9_Trs120_1st"/>
</dbReference>
<comment type="subcellular location">
    <subcellularLocation>
        <location evidence="2">Golgi apparatus</location>
    </subcellularLocation>
</comment>
<feature type="domain" description="Trs120/TRAPPC9 first Ig-like" evidence="15">
    <location>
        <begin position="720"/>
        <end position="902"/>
    </location>
</feature>
<dbReference type="Pfam" id="PF26251">
    <property type="entry name" value="TPR_TRAPPC9-Trs120"/>
    <property type="match status" value="1"/>
</dbReference>
<dbReference type="Gene3D" id="3.40.50.880">
    <property type="match status" value="1"/>
</dbReference>
<evidence type="ECO:0000259" key="10">
    <source>
        <dbReference type="Pfam" id="PF00117"/>
    </source>
</evidence>
<feature type="domain" description="Chorismate-utilising enzyme C-terminal" evidence="11">
    <location>
        <begin position="1827"/>
        <end position="2132"/>
    </location>
</feature>
<dbReference type="Pfam" id="PF08626">
    <property type="entry name" value="TRAPPC9-Trs120"/>
    <property type="match status" value="1"/>
</dbReference>
<comment type="catalytic activity">
    <reaction evidence="1">
        <text>chorismate + L-glutamine = 4-amino-4-deoxychorismate + L-glutamate</text>
        <dbReference type="Rhea" id="RHEA:11672"/>
        <dbReference type="ChEBI" id="CHEBI:29748"/>
        <dbReference type="ChEBI" id="CHEBI:29985"/>
        <dbReference type="ChEBI" id="CHEBI:58359"/>
        <dbReference type="ChEBI" id="CHEBI:58406"/>
        <dbReference type="EC" id="2.6.1.85"/>
    </reaction>
</comment>
<evidence type="ECO:0000256" key="5">
    <source>
        <dbReference type="ARBA" id="ARBA00022962"/>
    </source>
</evidence>
<dbReference type="Pfam" id="PF26280">
    <property type="entry name" value="Ig_TRAPPC9-Trs120_2nd"/>
    <property type="match status" value="1"/>
</dbReference>